<evidence type="ECO:0000313" key="2">
    <source>
        <dbReference type="EMBL" id="KAK7532466.1"/>
    </source>
</evidence>
<evidence type="ECO:0000256" key="1">
    <source>
        <dbReference type="SAM" id="SignalP"/>
    </source>
</evidence>
<proteinExistence type="predicted"/>
<keyword evidence="1" id="KW-0732">Signal</keyword>
<gene>
    <name evidence="2" type="ORF">J3D65DRAFT_107237</name>
</gene>
<sequence length="258" mass="27858">MKLIVAILFVCYYALCVGADEEGFFGATGKESGTDYGERGDQVVLKVDVRMNQLTNQPPTPIRPSVLARWLTTRVRDGGRRQCTTDADCAGIPDKKKNGKGACQNNDAYLAVLPKEMRQADADSLACAWAKVLAGKCSDIAGVEGKKCSCHVRPASSISPSTHQVLTVPASLHPPLACLVARCSRVVRLTRTQAPDDDACTYLFLCKEIVGGCGPGNDQPNCYRNLELNTMCACPRRCERARAGFQHGPKPSDECSFA</sequence>
<keyword evidence="3" id="KW-1185">Reference proteome</keyword>
<accession>A0ABR1LB44</accession>
<evidence type="ECO:0000313" key="3">
    <source>
        <dbReference type="Proteomes" id="UP001360953"/>
    </source>
</evidence>
<organism evidence="2 3">
    <name type="scientific">Phyllosticta citribraziliensis</name>
    <dbReference type="NCBI Taxonomy" id="989973"/>
    <lineage>
        <taxon>Eukaryota</taxon>
        <taxon>Fungi</taxon>
        <taxon>Dikarya</taxon>
        <taxon>Ascomycota</taxon>
        <taxon>Pezizomycotina</taxon>
        <taxon>Dothideomycetes</taxon>
        <taxon>Dothideomycetes incertae sedis</taxon>
        <taxon>Botryosphaeriales</taxon>
        <taxon>Phyllostictaceae</taxon>
        <taxon>Phyllosticta</taxon>
    </lineage>
</organism>
<reference evidence="2 3" key="1">
    <citation type="submission" date="2024-04" db="EMBL/GenBank/DDBJ databases">
        <title>Phyllosticta paracitricarpa is synonymous to the EU quarantine fungus P. citricarpa based on phylogenomic analyses.</title>
        <authorList>
            <consortium name="Lawrence Berkeley National Laboratory"/>
            <person name="Van ingen-buijs V.A."/>
            <person name="Van westerhoven A.C."/>
            <person name="Haridas S."/>
            <person name="Skiadas P."/>
            <person name="Martin F."/>
            <person name="Groenewald J.Z."/>
            <person name="Crous P.W."/>
            <person name="Seidl M.F."/>
        </authorList>
    </citation>
    <scope>NUCLEOTIDE SEQUENCE [LARGE SCALE GENOMIC DNA]</scope>
    <source>
        <strain evidence="2 3">CPC 17464</strain>
    </source>
</reference>
<evidence type="ECO:0008006" key="4">
    <source>
        <dbReference type="Google" id="ProtNLM"/>
    </source>
</evidence>
<dbReference type="GeneID" id="92026602"/>
<comment type="caution">
    <text evidence="2">The sequence shown here is derived from an EMBL/GenBank/DDBJ whole genome shotgun (WGS) entry which is preliminary data.</text>
</comment>
<name>A0ABR1LB44_9PEZI</name>
<dbReference type="EMBL" id="JBBPEH010000011">
    <property type="protein sequence ID" value="KAK7532466.1"/>
    <property type="molecule type" value="Genomic_DNA"/>
</dbReference>
<dbReference type="RefSeq" id="XP_066652134.1">
    <property type="nucleotide sequence ID" value="XM_066793696.1"/>
</dbReference>
<feature type="chain" id="PRO_5046892189" description="ShKT domain-containing protein" evidence="1">
    <location>
        <begin position="20"/>
        <end position="258"/>
    </location>
</feature>
<feature type="signal peptide" evidence="1">
    <location>
        <begin position="1"/>
        <end position="19"/>
    </location>
</feature>
<dbReference type="Proteomes" id="UP001360953">
    <property type="component" value="Unassembled WGS sequence"/>
</dbReference>
<protein>
    <recommendedName>
        <fullName evidence="4">ShKT domain-containing protein</fullName>
    </recommendedName>
</protein>